<evidence type="ECO:0000313" key="2">
    <source>
        <dbReference type="Proteomes" id="UP001055811"/>
    </source>
</evidence>
<keyword evidence="2" id="KW-1185">Reference proteome</keyword>
<sequence length="128" mass="15013">MPDMIQYGIAILMEIGYGEAMRFHLFQAMRFHTSQSYAISSVSIHAILMEIGLRVKQLMRIFSRPYVLPKKKPSDFNLRRENQWVFIGDWVFDRMKSWKLIFNQVFEGFFLEGSYPTTRSSTGHGIPP</sequence>
<accession>A0ACB9CSL2</accession>
<protein>
    <submittedName>
        <fullName evidence="1">Uncharacterized protein</fullName>
    </submittedName>
</protein>
<proteinExistence type="predicted"/>
<dbReference type="Proteomes" id="UP001055811">
    <property type="component" value="Linkage Group LG05"/>
</dbReference>
<gene>
    <name evidence="1" type="ORF">L2E82_27212</name>
</gene>
<reference evidence="1 2" key="2">
    <citation type="journal article" date="2022" name="Mol. Ecol. Resour.">
        <title>The genomes of chicory, endive, great burdock and yacon provide insights into Asteraceae paleo-polyploidization history and plant inulin production.</title>
        <authorList>
            <person name="Fan W."/>
            <person name="Wang S."/>
            <person name="Wang H."/>
            <person name="Wang A."/>
            <person name="Jiang F."/>
            <person name="Liu H."/>
            <person name="Zhao H."/>
            <person name="Xu D."/>
            <person name="Zhang Y."/>
        </authorList>
    </citation>
    <scope>NUCLEOTIDE SEQUENCE [LARGE SCALE GENOMIC DNA]</scope>
    <source>
        <strain evidence="2">cv. Punajuju</strain>
        <tissue evidence="1">Leaves</tissue>
    </source>
</reference>
<evidence type="ECO:0000313" key="1">
    <source>
        <dbReference type="EMBL" id="KAI3737216.1"/>
    </source>
</evidence>
<name>A0ACB9CSL2_CICIN</name>
<dbReference type="EMBL" id="CM042013">
    <property type="protein sequence ID" value="KAI3737216.1"/>
    <property type="molecule type" value="Genomic_DNA"/>
</dbReference>
<reference evidence="2" key="1">
    <citation type="journal article" date="2022" name="Mol. Ecol. Resour.">
        <title>The genomes of chicory, endive, great burdock and yacon provide insights into Asteraceae palaeo-polyploidization history and plant inulin production.</title>
        <authorList>
            <person name="Fan W."/>
            <person name="Wang S."/>
            <person name="Wang H."/>
            <person name="Wang A."/>
            <person name="Jiang F."/>
            <person name="Liu H."/>
            <person name="Zhao H."/>
            <person name="Xu D."/>
            <person name="Zhang Y."/>
        </authorList>
    </citation>
    <scope>NUCLEOTIDE SEQUENCE [LARGE SCALE GENOMIC DNA]</scope>
    <source>
        <strain evidence="2">cv. Punajuju</strain>
    </source>
</reference>
<comment type="caution">
    <text evidence="1">The sequence shown here is derived from an EMBL/GenBank/DDBJ whole genome shotgun (WGS) entry which is preliminary data.</text>
</comment>
<organism evidence="1 2">
    <name type="scientific">Cichorium intybus</name>
    <name type="common">Chicory</name>
    <dbReference type="NCBI Taxonomy" id="13427"/>
    <lineage>
        <taxon>Eukaryota</taxon>
        <taxon>Viridiplantae</taxon>
        <taxon>Streptophyta</taxon>
        <taxon>Embryophyta</taxon>
        <taxon>Tracheophyta</taxon>
        <taxon>Spermatophyta</taxon>
        <taxon>Magnoliopsida</taxon>
        <taxon>eudicotyledons</taxon>
        <taxon>Gunneridae</taxon>
        <taxon>Pentapetalae</taxon>
        <taxon>asterids</taxon>
        <taxon>campanulids</taxon>
        <taxon>Asterales</taxon>
        <taxon>Asteraceae</taxon>
        <taxon>Cichorioideae</taxon>
        <taxon>Cichorieae</taxon>
        <taxon>Cichoriinae</taxon>
        <taxon>Cichorium</taxon>
    </lineage>
</organism>